<keyword evidence="6" id="KW-1015">Disulfide bond</keyword>
<evidence type="ECO:0000256" key="8">
    <source>
        <dbReference type="SAM" id="SignalP"/>
    </source>
</evidence>
<feature type="signal peptide" evidence="8">
    <location>
        <begin position="1"/>
        <end position="19"/>
    </location>
</feature>
<dbReference type="Gene3D" id="1.10.575.10">
    <property type="entry name" value="P1 Nuclease"/>
    <property type="match status" value="1"/>
</dbReference>
<keyword evidence="10" id="KW-1185">Reference proteome</keyword>
<dbReference type="PANTHER" id="PTHR33146">
    <property type="entry name" value="ENDONUCLEASE 4"/>
    <property type="match status" value="1"/>
</dbReference>
<proteinExistence type="inferred from homology"/>
<dbReference type="Pfam" id="PF02265">
    <property type="entry name" value="S1-P1_nuclease"/>
    <property type="match status" value="1"/>
</dbReference>
<dbReference type="CDD" id="cd11010">
    <property type="entry name" value="S1-P1_nuclease"/>
    <property type="match status" value="1"/>
</dbReference>
<comment type="caution">
    <text evidence="9">The sequence shown here is derived from an EMBL/GenBank/DDBJ whole genome shotgun (WGS) entry which is preliminary data.</text>
</comment>
<keyword evidence="4" id="KW-0255">Endonuclease</keyword>
<evidence type="ECO:0000313" key="9">
    <source>
        <dbReference type="EMBL" id="KAH6598930.1"/>
    </source>
</evidence>
<feature type="chain" id="PRO_5046188218" description="Aspergillus nuclease S(1)" evidence="8">
    <location>
        <begin position="20"/>
        <end position="315"/>
    </location>
</feature>
<keyword evidence="2" id="KW-0540">Nuclease</keyword>
<comment type="similarity">
    <text evidence="1">Belongs to the nuclease type I family.</text>
</comment>
<evidence type="ECO:0000256" key="5">
    <source>
        <dbReference type="ARBA" id="ARBA00022801"/>
    </source>
</evidence>
<accession>A0ABQ8FIR6</accession>
<evidence type="ECO:0000256" key="2">
    <source>
        <dbReference type="ARBA" id="ARBA00022722"/>
    </source>
</evidence>
<dbReference type="InterPro" id="IPR008947">
    <property type="entry name" value="PLipase_C/P1_nuclease_dom_sf"/>
</dbReference>
<evidence type="ECO:0000256" key="3">
    <source>
        <dbReference type="ARBA" id="ARBA00022723"/>
    </source>
</evidence>
<dbReference type="SUPFAM" id="SSF48537">
    <property type="entry name" value="Phospholipase C/P1 nuclease"/>
    <property type="match status" value="1"/>
</dbReference>
<keyword evidence="3" id="KW-0479">Metal-binding</keyword>
<keyword evidence="7" id="KW-0325">Glycoprotein</keyword>
<sequence>MKVAVALIYAIATAPIAMAWGIEAHEVIGMIATSFLSSRGLRLVRQLIPGNTLAGVSSWASAVKTRKQYSFTKKFHYIDTRDNPPRDCSFSDERDCKDGKCLVGAIAKYTRQFQCSKKKSELELGDALKFLVHFIGDLSQPLHTSGRVRYGDITTSLHSIIDDHIPKQRIKRDFGGDVDRYADYLIDRIKEEEVRGAAAYWLSDRAILDVNIRGNSLAAMEWAAESNAIACSAIWSAYYYNPTQDFSDYFYKNVQSTVDHQLAKAGYRLAFWINRLAGAMWEGDLCVVTSEQSLSTPYNGISGLVLLFTAMVAIR</sequence>
<keyword evidence="8" id="KW-0732">Signal</keyword>
<dbReference type="Proteomes" id="UP001648503">
    <property type="component" value="Unassembled WGS sequence"/>
</dbReference>
<dbReference type="PANTHER" id="PTHR33146:SF26">
    <property type="entry name" value="ENDONUCLEASE 4"/>
    <property type="match status" value="1"/>
</dbReference>
<evidence type="ECO:0000313" key="10">
    <source>
        <dbReference type="Proteomes" id="UP001648503"/>
    </source>
</evidence>
<gene>
    <name evidence="9" type="ORF">BASA50_003437</name>
</gene>
<evidence type="ECO:0000256" key="4">
    <source>
        <dbReference type="ARBA" id="ARBA00022759"/>
    </source>
</evidence>
<dbReference type="InterPro" id="IPR003154">
    <property type="entry name" value="S1/P1nuclease"/>
</dbReference>
<evidence type="ECO:0000256" key="6">
    <source>
        <dbReference type="ARBA" id="ARBA00023157"/>
    </source>
</evidence>
<protein>
    <recommendedName>
        <fullName evidence="11">Aspergillus nuclease S(1)</fullName>
    </recommendedName>
</protein>
<evidence type="ECO:0008006" key="11">
    <source>
        <dbReference type="Google" id="ProtNLM"/>
    </source>
</evidence>
<organism evidence="9 10">
    <name type="scientific">Batrachochytrium salamandrivorans</name>
    <dbReference type="NCBI Taxonomy" id="1357716"/>
    <lineage>
        <taxon>Eukaryota</taxon>
        <taxon>Fungi</taxon>
        <taxon>Fungi incertae sedis</taxon>
        <taxon>Chytridiomycota</taxon>
        <taxon>Chytridiomycota incertae sedis</taxon>
        <taxon>Chytridiomycetes</taxon>
        <taxon>Rhizophydiales</taxon>
        <taxon>Rhizophydiales incertae sedis</taxon>
        <taxon>Batrachochytrium</taxon>
    </lineage>
</organism>
<evidence type="ECO:0000256" key="1">
    <source>
        <dbReference type="ARBA" id="ARBA00009547"/>
    </source>
</evidence>
<keyword evidence="5" id="KW-0378">Hydrolase</keyword>
<reference evidence="9 10" key="1">
    <citation type="submission" date="2021-02" db="EMBL/GenBank/DDBJ databases">
        <title>Variation within the Batrachochytrium salamandrivorans European outbreak.</title>
        <authorList>
            <person name="Kelly M."/>
            <person name="Pasmans F."/>
            <person name="Shea T.P."/>
            <person name="Munoz J.F."/>
            <person name="Carranza S."/>
            <person name="Cuomo C.A."/>
            <person name="Martel A."/>
        </authorList>
    </citation>
    <scope>NUCLEOTIDE SEQUENCE [LARGE SCALE GENOMIC DNA]</scope>
    <source>
        <strain evidence="9 10">AMFP18/2</strain>
    </source>
</reference>
<evidence type="ECO:0000256" key="7">
    <source>
        <dbReference type="ARBA" id="ARBA00023180"/>
    </source>
</evidence>
<name>A0ABQ8FIR6_9FUNG</name>
<dbReference type="EMBL" id="JAFCIX010000093">
    <property type="protein sequence ID" value="KAH6598930.1"/>
    <property type="molecule type" value="Genomic_DNA"/>
</dbReference>